<dbReference type="EMBL" id="NJGU01000008">
    <property type="protein sequence ID" value="OWY28105.1"/>
    <property type="molecule type" value="Genomic_DNA"/>
</dbReference>
<dbReference type="InterPro" id="IPR000888">
    <property type="entry name" value="RmlC-like"/>
</dbReference>
<feature type="active site" description="Proton acceptor" evidence="8">
    <location>
        <position position="64"/>
    </location>
</feature>
<dbReference type="InterPro" id="IPR011051">
    <property type="entry name" value="RmlC_Cupin_sf"/>
</dbReference>
<accession>A0A246WPX8</accession>
<dbReference type="PANTHER" id="PTHR21047:SF2">
    <property type="entry name" value="THYMIDINE DIPHOSPHO-4-KETO-RHAMNOSE 3,5-EPIMERASE"/>
    <property type="match status" value="1"/>
</dbReference>
<dbReference type="GO" id="GO:0000271">
    <property type="term" value="P:polysaccharide biosynthetic process"/>
    <property type="evidence" value="ECO:0007669"/>
    <property type="project" value="TreeGrafter"/>
</dbReference>
<proteinExistence type="predicted"/>
<evidence type="ECO:0000256" key="8">
    <source>
        <dbReference type="PIRSR" id="PIRSR600888-1"/>
    </source>
</evidence>
<protein>
    <recommendedName>
        <fullName evidence="4">dTDP-4-dehydrorhamnose 3,5-epimerase</fullName>
        <ecNumber evidence="3">5.1.3.13</ecNumber>
    </recommendedName>
    <alternativeName>
        <fullName evidence="6">Thymidine diphospho-4-keto-rhamnose 3,5-epimerase</fullName>
    </alternativeName>
    <alternativeName>
        <fullName evidence="5">dTDP-4-keto-6-deoxyglucose 3,5-epimerase</fullName>
    </alternativeName>
    <alternativeName>
        <fullName evidence="7">dTDP-6-deoxy-D-xylo-4-hexulose 3,5-epimerase</fullName>
    </alternativeName>
</protein>
<dbReference type="SUPFAM" id="SSF51182">
    <property type="entry name" value="RmlC-like cupins"/>
    <property type="match status" value="1"/>
</dbReference>
<dbReference type="RefSeq" id="WP_088751739.1">
    <property type="nucleotide sequence ID" value="NZ_NJGU01000008.1"/>
</dbReference>
<dbReference type="Pfam" id="PF00908">
    <property type="entry name" value="dTDP_sugar_isom"/>
    <property type="match status" value="1"/>
</dbReference>
<evidence type="ECO:0000256" key="4">
    <source>
        <dbReference type="ARBA" id="ARBA00019595"/>
    </source>
</evidence>
<dbReference type="CDD" id="cd00438">
    <property type="entry name" value="cupin_RmlC"/>
    <property type="match status" value="1"/>
</dbReference>
<feature type="active site" description="Proton donor" evidence="8">
    <location>
        <position position="134"/>
    </location>
</feature>
<dbReference type="GO" id="GO:0005829">
    <property type="term" value="C:cytosol"/>
    <property type="evidence" value="ECO:0007669"/>
    <property type="project" value="TreeGrafter"/>
</dbReference>
<evidence type="ECO:0000313" key="11">
    <source>
        <dbReference type="Proteomes" id="UP000197596"/>
    </source>
</evidence>
<dbReference type="Proteomes" id="UP000197596">
    <property type="component" value="Unassembled WGS sequence"/>
</dbReference>
<name>A0A246WPX8_9BURK</name>
<evidence type="ECO:0000256" key="7">
    <source>
        <dbReference type="ARBA" id="ARBA00033311"/>
    </source>
</evidence>
<dbReference type="GO" id="GO:0019305">
    <property type="term" value="P:dTDP-rhamnose biosynthetic process"/>
    <property type="evidence" value="ECO:0007669"/>
    <property type="project" value="TreeGrafter"/>
</dbReference>
<dbReference type="EC" id="5.1.3.13" evidence="3"/>
<reference evidence="10 11" key="1">
    <citation type="submission" date="2017-06" db="EMBL/GenBank/DDBJ databases">
        <title>Herbaspirillum phytohormonus sp. nov., isolated from the root nodule of Robinia pseudoacacia in lead-zinc mine.</title>
        <authorList>
            <person name="Fan M."/>
            <person name="Lin Y."/>
        </authorList>
    </citation>
    <scope>NUCLEOTIDE SEQUENCE [LARGE SCALE GENOMIC DNA]</scope>
    <source>
        <strain evidence="10 11">HZ10</strain>
    </source>
</reference>
<comment type="caution">
    <text evidence="10">The sequence shown here is derived from an EMBL/GenBank/DDBJ whole genome shotgun (WGS) entry which is preliminary data.</text>
</comment>
<evidence type="ECO:0000256" key="2">
    <source>
        <dbReference type="ARBA" id="ARBA00001997"/>
    </source>
</evidence>
<evidence type="ECO:0000256" key="6">
    <source>
        <dbReference type="ARBA" id="ARBA00031424"/>
    </source>
</evidence>
<comment type="catalytic activity">
    <reaction evidence="1">
        <text>dTDP-4-dehydro-6-deoxy-alpha-D-glucose = dTDP-4-dehydro-beta-L-rhamnose</text>
        <dbReference type="Rhea" id="RHEA:16969"/>
        <dbReference type="ChEBI" id="CHEBI:57649"/>
        <dbReference type="ChEBI" id="CHEBI:62830"/>
        <dbReference type="EC" id="5.1.3.13"/>
    </reaction>
</comment>
<evidence type="ECO:0000256" key="1">
    <source>
        <dbReference type="ARBA" id="ARBA00001298"/>
    </source>
</evidence>
<dbReference type="GO" id="GO:0008830">
    <property type="term" value="F:dTDP-4-dehydrorhamnose 3,5-epimerase activity"/>
    <property type="evidence" value="ECO:0007669"/>
    <property type="project" value="UniProtKB-EC"/>
</dbReference>
<evidence type="ECO:0000313" key="10">
    <source>
        <dbReference type="EMBL" id="OWY28105.1"/>
    </source>
</evidence>
<dbReference type="PANTHER" id="PTHR21047">
    <property type="entry name" value="DTDP-6-DEOXY-D-GLUCOSE-3,5 EPIMERASE"/>
    <property type="match status" value="1"/>
</dbReference>
<evidence type="ECO:0000256" key="5">
    <source>
        <dbReference type="ARBA" id="ARBA00029758"/>
    </source>
</evidence>
<comment type="function">
    <text evidence="2">Catalyzes the epimerization of the C3' and C5'positions of dTDP-6-deoxy-D-xylo-4-hexulose, forming dTDP-6-deoxy-L-lyxo-4-hexulose.</text>
</comment>
<organism evidence="10 11">
    <name type="scientific">Herbaspirillum robiniae</name>
    <dbReference type="NCBI Taxonomy" id="2014887"/>
    <lineage>
        <taxon>Bacteria</taxon>
        <taxon>Pseudomonadati</taxon>
        <taxon>Pseudomonadota</taxon>
        <taxon>Betaproteobacteria</taxon>
        <taxon>Burkholderiales</taxon>
        <taxon>Oxalobacteraceae</taxon>
        <taxon>Herbaspirillum</taxon>
    </lineage>
</organism>
<feature type="site" description="Participates in a stacking interaction with the thymidine ring of dTDP-4-oxo-6-deoxyglucose" evidence="9">
    <location>
        <position position="140"/>
    </location>
</feature>
<sequence>MNLKIEQTGIDGAVVVSSTRRGDERGSFARWFCEDELAAVLGGSRIVQANNSVTPEPGTLRGMHFQHVPHAEKKLIRCIAGRVFDVVLDLRAGSPTFLQWRAVELAAGDDRAILIPEGCAHGFQVLEAGASLLYLHTAAYAPHAEGGVRYDDPRAAIAWPLPPRNLSARDLQHPLLGADFNGITP</sequence>
<evidence type="ECO:0000256" key="9">
    <source>
        <dbReference type="PIRSR" id="PIRSR600888-3"/>
    </source>
</evidence>
<dbReference type="Gene3D" id="2.60.120.10">
    <property type="entry name" value="Jelly Rolls"/>
    <property type="match status" value="1"/>
</dbReference>
<dbReference type="AlphaFoldDB" id="A0A246WPX8"/>
<evidence type="ECO:0000256" key="3">
    <source>
        <dbReference type="ARBA" id="ARBA00012098"/>
    </source>
</evidence>
<dbReference type="InterPro" id="IPR014710">
    <property type="entry name" value="RmlC-like_jellyroll"/>
</dbReference>
<gene>
    <name evidence="10" type="ORF">CEJ42_15895</name>
</gene>